<dbReference type="EMBL" id="DTGD01000088">
    <property type="protein sequence ID" value="HGB35724.1"/>
    <property type="molecule type" value="Genomic_DNA"/>
</dbReference>
<dbReference type="SUPFAM" id="SSF52172">
    <property type="entry name" value="CheY-like"/>
    <property type="match status" value="1"/>
</dbReference>
<dbReference type="GO" id="GO:0006355">
    <property type="term" value="P:regulation of DNA-templated transcription"/>
    <property type="evidence" value="ECO:0007669"/>
    <property type="project" value="InterPro"/>
</dbReference>
<protein>
    <submittedName>
        <fullName evidence="10">Response regulator transcription factor</fullName>
    </submittedName>
</protein>
<dbReference type="InterPro" id="IPR001789">
    <property type="entry name" value="Sig_transdc_resp-reg_receiver"/>
</dbReference>
<keyword evidence="4 7" id="KW-0238">DNA-binding</keyword>
<evidence type="ECO:0000313" key="10">
    <source>
        <dbReference type="EMBL" id="HGB35724.1"/>
    </source>
</evidence>
<dbReference type="Gene3D" id="6.10.250.690">
    <property type="match status" value="1"/>
</dbReference>
<feature type="modified residue" description="4-aspartylphosphate" evidence="6">
    <location>
        <position position="54"/>
    </location>
</feature>
<dbReference type="InterPro" id="IPR039420">
    <property type="entry name" value="WalR-like"/>
</dbReference>
<dbReference type="SMART" id="SM00862">
    <property type="entry name" value="Trans_reg_C"/>
    <property type="match status" value="1"/>
</dbReference>
<dbReference type="PANTHER" id="PTHR48111:SF1">
    <property type="entry name" value="TWO-COMPONENT RESPONSE REGULATOR ORR33"/>
    <property type="match status" value="1"/>
</dbReference>
<dbReference type="GO" id="GO:0005829">
    <property type="term" value="C:cytosol"/>
    <property type="evidence" value="ECO:0007669"/>
    <property type="project" value="TreeGrafter"/>
</dbReference>
<dbReference type="AlphaFoldDB" id="A0A7V3KN50"/>
<dbReference type="GO" id="GO:0000156">
    <property type="term" value="F:phosphorelay response regulator activity"/>
    <property type="evidence" value="ECO:0007669"/>
    <property type="project" value="TreeGrafter"/>
</dbReference>
<keyword evidence="5" id="KW-0804">Transcription</keyword>
<sequence length="227" mass="26290">MSKHIAIIEDQKEIRELVAHNLAKFNFIVHKFSFGSELLRYLEQKNYPDLIILDIMLPDWDGFELLKFLKNDERYKNIPVIMLTARAEEADRVLGLEMGADDYVTKPFSPRELVARVKSVLRRYEKTPTEVITYGEDLIIYLDSNQVFLKGKELKLTATEFKILSLLASRPGKIFSREEILSQLWGLEKDTLERTVDAHISNLRKKLGELGAYIKNVRGLGYKIEAK</sequence>
<evidence type="ECO:0000256" key="7">
    <source>
        <dbReference type="PROSITE-ProRule" id="PRU01091"/>
    </source>
</evidence>
<keyword evidence="2" id="KW-0902">Two-component regulatory system</keyword>
<feature type="DNA-binding region" description="OmpR/PhoB-type" evidence="7">
    <location>
        <begin position="129"/>
        <end position="226"/>
    </location>
</feature>
<reference evidence="10" key="1">
    <citation type="journal article" date="2020" name="mSystems">
        <title>Genome- and Community-Level Interaction Insights into Carbon Utilization and Element Cycling Functions of Hydrothermarchaeota in Hydrothermal Sediment.</title>
        <authorList>
            <person name="Zhou Z."/>
            <person name="Liu Y."/>
            <person name="Xu W."/>
            <person name="Pan J."/>
            <person name="Luo Z.H."/>
            <person name="Li M."/>
        </authorList>
    </citation>
    <scope>NUCLEOTIDE SEQUENCE [LARGE SCALE GENOMIC DNA]</scope>
    <source>
        <strain evidence="10">SpSt-754</strain>
    </source>
</reference>
<dbReference type="GO" id="GO:0000976">
    <property type="term" value="F:transcription cis-regulatory region binding"/>
    <property type="evidence" value="ECO:0007669"/>
    <property type="project" value="TreeGrafter"/>
</dbReference>
<evidence type="ECO:0000256" key="3">
    <source>
        <dbReference type="ARBA" id="ARBA00023015"/>
    </source>
</evidence>
<dbReference type="PROSITE" id="PS51755">
    <property type="entry name" value="OMPR_PHOB"/>
    <property type="match status" value="1"/>
</dbReference>
<evidence type="ECO:0000259" key="8">
    <source>
        <dbReference type="PROSITE" id="PS50110"/>
    </source>
</evidence>
<dbReference type="Pfam" id="PF00072">
    <property type="entry name" value="Response_reg"/>
    <property type="match status" value="1"/>
</dbReference>
<evidence type="ECO:0000256" key="4">
    <source>
        <dbReference type="ARBA" id="ARBA00023125"/>
    </source>
</evidence>
<proteinExistence type="predicted"/>
<dbReference type="Gene3D" id="3.40.50.2300">
    <property type="match status" value="1"/>
</dbReference>
<organism evidence="10">
    <name type="scientific">candidate division WOR-3 bacterium</name>
    <dbReference type="NCBI Taxonomy" id="2052148"/>
    <lineage>
        <taxon>Bacteria</taxon>
        <taxon>Bacteria division WOR-3</taxon>
    </lineage>
</organism>
<evidence type="ECO:0000256" key="2">
    <source>
        <dbReference type="ARBA" id="ARBA00023012"/>
    </source>
</evidence>
<dbReference type="GO" id="GO:0032993">
    <property type="term" value="C:protein-DNA complex"/>
    <property type="evidence" value="ECO:0007669"/>
    <property type="project" value="TreeGrafter"/>
</dbReference>
<dbReference type="PANTHER" id="PTHR48111">
    <property type="entry name" value="REGULATOR OF RPOS"/>
    <property type="match status" value="1"/>
</dbReference>
<name>A0A7V3KN50_UNCW3</name>
<dbReference type="SMART" id="SM00448">
    <property type="entry name" value="REC"/>
    <property type="match status" value="1"/>
</dbReference>
<dbReference type="InterPro" id="IPR001867">
    <property type="entry name" value="OmpR/PhoB-type_DNA-bd"/>
</dbReference>
<feature type="domain" description="Response regulatory" evidence="8">
    <location>
        <begin position="4"/>
        <end position="121"/>
    </location>
</feature>
<comment type="caution">
    <text evidence="10">The sequence shown here is derived from an EMBL/GenBank/DDBJ whole genome shotgun (WGS) entry which is preliminary data.</text>
</comment>
<accession>A0A7V3KN50</accession>
<keyword evidence="1 6" id="KW-0597">Phosphoprotein</keyword>
<evidence type="ECO:0000259" key="9">
    <source>
        <dbReference type="PROSITE" id="PS51755"/>
    </source>
</evidence>
<dbReference type="InterPro" id="IPR016032">
    <property type="entry name" value="Sig_transdc_resp-reg_C-effctor"/>
</dbReference>
<dbReference type="Gene3D" id="1.10.10.10">
    <property type="entry name" value="Winged helix-like DNA-binding domain superfamily/Winged helix DNA-binding domain"/>
    <property type="match status" value="1"/>
</dbReference>
<evidence type="ECO:0000256" key="1">
    <source>
        <dbReference type="ARBA" id="ARBA00022553"/>
    </source>
</evidence>
<evidence type="ECO:0000256" key="5">
    <source>
        <dbReference type="ARBA" id="ARBA00023163"/>
    </source>
</evidence>
<dbReference type="Pfam" id="PF00486">
    <property type="entry name" value="Trans_reg_C"/>
    <property type="match status" value="1"/>
</dbReference>
<evidence type="ECO:0000256" key="6">
    <source>
        <dbReference type="PROSITE-ProRule" id="PRU00169"/>
    </source>
</evidence>
<dbReference type="InterPro" id="IPR011006">
    <property type="entry name" value="CheY-like_superfamily"/>
</dbReference>
<keyword evidence="3" id="KW-0805">Transcription regulation</keyword>
<dbReference type="InterPro" id="IPR036388">
    <property type="entry name" value="WH-like_DNA-bd_sf"/>
</dbReference>
<dbReference type="SUPFAM" id="SSF46894">
    <property type="entry name" value="C-terminal effector domain of the bipartite response regulators"/>
    <property type="match status" value="1"/>
</dbReference>
<dbReference type="CDD" id="cd00383">
    <property type="entry name" value="trans_reg_C"/>
    <property type="match status" value="1"/>
</dbReference>
<feature type="domain" description="OmpR/PhoB-type" evidence="9">
    <location>
        <begin position="129"/>
        <end position="226"/>
    </location>
</feature>
<gene>
    <name evidence="10" type="ORF">ENV38_02310</name>
</gene>
<dbReference type="PROSITE" id="PS50110">
    <property type="entry name" value="RESPONSE_REGULATORY"/>
    <property type="match status" value="1"/>
</dbReference>